<comment type="caution">
    <text evidence="4">The sequence shown here is derived from an EMBL/GenBank/DDBJ whole genome shotgun (WGS) entry which is preliminary data.</text>
</comment>
<dbReference type="AlphaFoldDB" id="A0A7C3AQZ1"/>
<dbReference type="InterPro" id="IPR018658">
    <property type="entry name" value="DUF2089"/>
</dbReference>
<dbReference type="Pfam" id="PF09862">
    <property type="entry name" value="DUF2089"/>
    <property type="match status" value="1"/>
</dbReference>
<evidence type="ECO:0000259" key="2">
    <source>
        <dbReference type="Pfam" id="PF09862"/>
    </source>
</evidence>
<reference evidence="4" key="1">
    <citation type="journal article" date="2020" name="mSystems">
        <title>Genome- and Community-Level Interaction Insights into Carbon Utilization and Element Cycling Functions of Hydrothermarchaeota in Hydrothermal Sediment.</title>
        <authorList>
            <person name="Zhou Z."/>
            <person name="Liu Y."/>
            <person name="Xu W."/>
            <person name="Pan J."/>
            <person name="Luo Z.H."/>
            <person name="Li M."/>
        </authorList>
    </citation>
    <scope>NUCLEOTIDE SEQUENCE [LARGE SCALE GENOMIC DNA]</scope>
    <source>
        <strain evidence="4">SpSt-192</strain>
    </source>
</reference>
<evidence type="ECO:0000256" key="1">
    <source>
        <dbReference type="SAM" id="MobiDB-lite"/>
    </source>
</evidence>
<organism evidence="4">
    <name type="scientific">Thermorudis sp</name>
    <dbReference type="NCBI Taxonomy" id="1969470"/>
    <lineage>
        <taxon>Bacteria</taxon>
        <taxon>Pseudomonadati</taxon>
        <taxon>Thermomicrobiota</taxon>
        <taxon>Thermomicrobia</taxon>
        <taxon>Thermomicrobia incertae sedis</taxon>
        <taxon>Thermorudis</taxon>
    </lineage>
</organism>
<feature type="compositionally biased region" description="Acidic residues" evidence="1">
    <location>
        <begin position="132"/>
        <end position="141"/>
    </location>
</feature>
<feature type="domain" description="DUF2089" evidence="2">
    <location>
        <begin position="41"/>
        <end position="85"/>
    </location>
</feature>
<dbReference type="InterPro" id="IPR053957">
    <property type="entry name" value="DUF2089_Zn_ribbon"/>
</dbReference>
<evidence type="ECO:0000259" key="3">
    <source>
        <dbReference type="Pfam" id="PF22747"/>
    </source>
</evidence>
<proteinExistence type="predicted"/>
<dbReference type="Pfam" id="PF22747">
    <property type="entry name" value="Zn_ribbon_DUF2089"/>
    <property type="match status" value="1"/>
</dbReference>
<accession>A0A7C3AQZ1</accession>
<protein>
    <submittedName>
        <fullName evidence="4">DUF2089 domain-containing protein</fullName>
    </submittedName>
</protein>
<evidence type="ECO:0000313" key="4">
    <source>
        <dbReference type="EMBL" id="HEX70835.1"/>
    </source>
</evidence>
<feature type="region of interest" description="Disordered" evidence="1">
    <location>
        <begin position="120"/>
        <end position="141"/>
    </location>
</feature>
<sequence length="141" mass="15262">MYRAPQQCPTCGQSLEIRELACPACATVVRGRWMASPFSRLSPEQQAFLALFVRSRGNLSEVERALGVSYPTVRAKLEEIIAALEEPEPALRSPASRSEILERVARGELSPAEALALLRRSGEQAPAGSSEEVPDEDAPAS</sequence>
<name>A0A7C3AQZ1_9BACT</name>
<feature type="domain" description="DUF2089" evidence="3">
    <location>
        <begin position="8"/>
        <end position="39"/>
    </location>
</feature>
<gene>
    <name evidence="4" type="ORF">ENP13_06285</name>
</gene>
<dbReference type="EMBL" id="DSID01000470">
    <property type="protein sequence ID" value="HEX70835.1"/>
    <property type="molecule type" value="Genomic_DNA"/>
</dbReference>